<dbReference type="eggNOG" id="ENOG502SBBU">
    <property type="taxonomic scope" value="Eukaryota"/>
</dbReference>
<dbReference type="Proteomes" id="UP000005215">
    <property type="component" value="Unassembled WGS sequence"/>
</dbReference>
<dbReference type="GeneTree" id="ENSGT00390000005322"/>
<organism evidence="3 4">
    <name type="scientific">Ictidomys tridecemlineatus</name>
    <name type="common">Thirteen-lined ground squirrel</name>
    <name type="synonym">Spermophilus tridecemlineatus</name>
    <dbReference type="NCBI Taxonomy" id="43179"/>
    <lineage>
        <taxon>Eukaryota</taxon>
        <taxon>Metazoa</taxon>
        <taxon>Chordata</taxon>
        <taxon>Craniata</taxon>
        <taxon>Vertebrata</taxon>
        <taxon>Euteleostomi</taxon>
        <taxon>Mammalia</taxon>
        <taxon>Eutheria</taxon>
        <taxon>Euarchontoglires</taxon>
        <taxon>Glires</taxon>
        <taxon>Rodentia</taxon>
        <taxon>Sciuromorpha</taxon>
        <taxon>Sciuridae</taxon>
        <taxon>Xerinae</taxon>
        <taxon>Marmotini</taxon>
        <taxon>Ictidomys</taxon>
    </lineage>
</organism>
<gene>
    <name evidence="3" type="primary">C9orf152</name>
</gene>
<evidence type="ECO:0000313" key="3">
    <source>
        <dbReference type="Ensembl" id="ENSSTOP00000018293.2"/>
    </source>
</evidence>
<feature type="domain" description="TBC1" evidence="2">
    <location>
        <begin position="42"/>
        <end position="156"/>
    </location>
</feature>
<evidence type="ECO:0000256" key="1">
    <source>
        <dbReference type="SAM" id="MobiDB-lite"/>
    </source>
</evidence>
<dbReference type="FunCoup" id="I3N1P7">
    <property type="interactions" value="2"/>
</dbReference>
<dbReference type="InterPro" id="IPR032738">
    <property type="entry name" value="Tbc1d30_C"/>
</dbReference>
<dbReference type="EMBL" id="AGTP01059065">
    <property type="status" value="NOT_ANNOTATED_CDS"/>
    <property type="molecule type" value="Genomic_DNA"/>
</dbReference>
<dbReference type="AlphaFoldDB" id="I3N1P7"/>
<feature type="region of interest" description="Disordered" evidence="1">
    <location>
        <begin position="135"/>
        <end position="154"/>
    </location>
</feature>
<protein>
    <submittedName>
        <fullName evidence="3">Chromosome 9 open reading frame 152</fullName>
    </submittedName>
</protein>
<dbReference type="STRING" id="43179.ENSSTOP00000018293"/>
<dbReference type="HOGENOM" id="CLU_111626_0_0_1"/>
<reference evidence="3" key="2">
    <citation type="submission" date="2025-08" db="UniProtKB">
        <authorList>
            <consortium name="Ensembl"/>
        </authorList>
    </citation>
    <scope>IDENTIFICATION</scope>
</reference>
<feature type="region of interest" description="Disordered" evidence="1">
    <location>
        <begin position="205"/>
        <end position="224"/>
    </location>
</feature>
<accession>I3N1P7</accession>
<evidence type="ECO:0000259" key="2">
    <source>
        <dbReference type="Pfam" id="PF15733"/>
    </source>
</evidence>
<dbReference type="Ensembl" id="ENSSTOT00000029927.2">
    <property type="protein sequence ID" value="ENSSTOP00000018293.2"/>
    <property type="gene ID" value="ENSSTOG00000022259.2"/>
</dbReference>
<keyword evidence="4" id="KW-1185">Reference proteome</keyword>
<proteinExistence type="predicted"/>
<dbReference type="InParanoid" id="I3N1P7"/>
<evidence type="ECO:0000313" key="4">
    <source>
        <dbReference type="Proteomes" id="UP000005215"/>
    </source>
</evidence>
<dbReference type="PANTHER" id="PTHR36290:SF1">
    <property type="entry name" value="RIKEN CDNA D630039A03 GENE"/>
    <property type="match status" value="1"/>
</dbReference>
<reference evidence="3" key="3">
    <citation type="submission" date="2025-09" db="UniProtKB">
        <authorList>
            <consortium name="Ensembl"/>
        </authorList>
    </citation>
    <scope>IDENTIFICATION</scope>
</reference>
<dbReference type="PANTHER" id="PTHR36290">
    <property type="entry name" value="RIKEN CDNA D630039A03 GENE"/>
    <property type="match status" value="1"/>
</dbReference>
<dbReference type="Pfam" id="PF15733">
    <property type="entry name" value="DUF4682"/>
    <property type="match status" value="1"/>
</dbReference>
<reference evidence="4" key="1">
    <citation type="submission" date="2011-11" db="EMBL/GenBank/DDBJ databases">
        <title>The Draft Genome of Spermophilus tridecemlineatus.</title>
        <authorList>
            <consortium name="The Broad Institute Genome Assembly &amp; Analysis Group"/>
            <consortium name="Computational R&amp;D Group"/>
            <consortium name="and Sequencing Platform"/>
            <person name="Di Palma F."/>
            <person name="Alfoldi J."/>
            <person name="Johnson J."/>
            <person name="Berlin A."/>
            <person name="Gnerre S."/>
            <person name="Jaffe D."/>
            <person name="MacCallum I."/>
            <person name="Young S."/>
            <person name="Walker B.J."/>
            <person name="Lindblad-Toh K."/>
        </authorList>
    </citation>
    <scope>NUCLEOTIDE SEQUENCE [LARGE SCALE GENOMIC DNA]</scope>
</reference>
<name>I3N1P7_ICTTR</name>
<sequence length="241" mass="26565">IRMKGLACPWPALLSFGHPGSCFMAEGSSCTQAPGQGPPVSIQLLRAQYEGLKRQQRTQIHLLVLPKGGHTRNSAGSMISPVWINKEPRSSLSLEEADPEVEGVLEEADRSCLQNPESPWHTHLEMHRLVQTFHHETSQVKPKGQPVGSDQRLRPEGDPHLFENSHPTLQGTKLPETAQGQCQVGGSPTKIVGPSLKTDVRFLPSIKDSHRSGRPAYYPFPRRKTPRISEAARNLGLYGPT</sequence>